<keyword evidence="1" id="KW-1133">Transmembrane helix</keyword>
<dbReference type="Proteomes" id="UP001519332">
    <property type="component" value="Unassembled WGS sequence"/>
</dbReference>
<evidence type="ECO:0000313" key="2">
    <source>
        <dbReference type="EMBL" id="MBP2331238.1"/>
    </source>
</evidence>
<keyword evidence="1" id="KW-0812">Transmembrane</keyword>
<dbReference type="EMBL" id="JAGINW010000001">
    <property type="protein sequence ID" value="MBP2331238.1"/>
    <property type="molecule type" value="Genomic_DNA"/>
</dbReference>
<comment type="caution">
    <text evidence="2">The sequence shown here is derived from an EMBL/GenBank/DDBJ whole genome shotgun (WGS) entry which is preliminary data.</text>
</comment>
<reference evidence="2 3" key="1">
    <citation type="submission" date="2021-03" db="EMBL/GenBank/DDBJ databases">
        <title>Sequencing the genomes of 1000 actinobacteria strains.</title>
        <authorList>
            <person name="Klenk H.-P."/>
        </authorList>
    </citation>
    <scope>NUCLEOTIDE SEQUENCE [LARGE SCALE GENOMIC DNA]</scope>
    <source>
        <strain evidence="2 3">DSM 46670</strain>
    </source>
</reference>
<organism evidence="2 3">
    <name type="scientific">Kibdelosporangium banguiense</name>
    <dbReference type="NCBI Taxonomy" id="1365924"/>
    <lineage>
        <taxon>Bacteria</taxon>
        <taxon>Bacillati</taxon>
        <taxon>Actinomycetota</taxon>
        <taxon>Actinomycetes</taxon>
        <taxon>Pseudonocardiales</taxon>
        <taxon>Pseudonocardiaceae</taxon>
        <taxon>Kibdelosporangium</taxon>
    </lineage>
</organism>
<gene>
    <name evidence="2" type="ORF">JOF56_011623</name>
</gene>
<dbReference type="RefSeq" id="WP_209647855.1">
    <property type="nucleotide sequence ID" value="NZ_JAGINW010000001.1"/>
</dbReference>
<sequence>MNWDVVWGSVLGTFAVGFAVFETLGLKARNRGEQSGTLTATIRRWLGIDPQAPRRWWLGSLFGAFLAWFFVHILTPWL</sequence>
<name>A0ABS4U4V8_9PSEU</name>
<keyword evidence="3" id="KW-1185">Reference proteome</keyword>
<proteinExistence type="predicted"/>
<protein>
    <submittedName>
        <fullName evidence="2">Uncharacterized protein</fullName>
    </submittedName>
</protein>
<evidence type="ECO:0000256" key="1">
    <source>
        <dbReference type="SAM" id="Phobius"/>
    </source>
</evidence>
<accession>A0ABS4U4V8</accession>
<feature type="transmembrane region" description="Helical" evidence="1">
    <location>
        <begin position="56"/>
        <end position="75"/>
    </location>
</feature>
<evidence type="ECO:0000313" key="3">
    <source>
        <dbReference type="Proteomes" id="UP001519332"/>
    </source>
</evidence>
<keyword evidence="1" id="KW-0472">Membrane</keyword>
<feature type="transmembrane region" description="Helical" evidence="1">
    <location>
        <begin position="6"/>
        <end position="26"/>
    </location>
</feature>